<dbReference type="NCBIfam" id="TIGR02227">
    <property type="entry name" value="sigpep_I_bact"/>
    <property type="match status" value="1"/>
</dbReference>
<keyword evidence="3" id="KW-0472">Membrane</keyword>
<evidence type="ECO:0000313" key="6">
    <source>
        <dbReference type="Proteomes" id="UP001597213"/>
    </source>
</evidence>
<dbReference type="CDD" id="cd06530">
    <property type="entry name" value="S26_SPase_I"/>
    <property type="match status" value="1"/>
</dbReference>
<dbReference type="EC" id="3.4.21.89" evidence="3"/>
<comment type="similarity">
    <text evidence="1 3">Belongs to the peptidase S26 family.</text>
</comment>
<dbReference type="InterPro" id="IPR008523">
    <property type="entry name" value="DUF805"/>
</dbReference>
<accession>A0ABW4RB01</accession>
<dbReference type="InterPro" id="IPR000223">
    <property type="entry name" value="Pept_S26A_signal_pept_1"/>
</dbReference>
<comment type="catalytic activity">
    <reaction evidence="3">
        <text>Cleavage of hydrophobic, N-terminal signal or leader sequences from secreted and periplasmic proteins.</text>
        <dbReference type="EC" id="3.4.21.89"/>
    </reaction>
</comment>
<comment type="subcellular location">
    <subcellularLocation>
        <location evidence="3">Membrane</location>
        <topology evidence="3">Single-pass type II membrane protein</topology>
    </subcellularLocation>
</comment>
<keyword evidence="3" id="KW-0812">Transmembrane</keyword>
<name>A0ABW4RB01_9RHOB</name>
<sequence length="359" mass="38358">MIVESRPAAPLVQFGRVSGRLSRQGYWPYVICVSALGALAAGLDSARLWVAVLVLSTAALAATVRRLHDTDRSGWWLLLLALPPLGLILLWPLLRPASRRRQNRFDHAVSLPDPWRWPAILGFAAIVGASQMLGLTVERSGEMRPTLLAGDLVLTNRLAFGAGPGSCAPVTCPPDWLPQELPKRGELFVFRTPEGRPRILRAAGLPGDRVSLAGGVVHVNRAALPQTEAGVFVDLKQPQGPARVLPKCANDPVGAGGDCVTPMRAETLPNGRRHLILDLRAGAPGDMMAERIVPPGQIFALADNRDDAIDSRWGDGAGGGMVPASAIYARPLAVVISGQGGSLLDIFGWRLNRIARTVE</sequence>
<organism evidence="5 6">
    <name type="scientific">Paracoccus pacificus</name>
    <dbReference type="NCBI Taxonomy" id="1463598"/>
    <lineage>
        <taxon>Bacteria</taxon>
        <taxon>Pseudomonadati</taxon>
        <taxon>Pseudomonadota</taxon>
        <taxon>Alphaproteobacteria</taxon>
        <taxon>Rhodobacterales</taxon>
        <taxon>Paracoccaceae</taxon>
        <taxon>Paracoccus</taxon>
    </lineage>
</organism>
<evidence type="ECO:0000259" key="4">
    <source>
        <dbReference type="Pfam" id="PF10502"/>
    </source>
</evidence>
<dbReference type="InterPro" id="IPR019533">
    <property type="entry name" value="Peptidase_S26"/>
</dbReference>
<dbReference type="PANTHER" id="PTHR43390:SF1">
    <property type="entry name" value="CHLOROPLAST PROCESSING PEPTIDASE"/>
    <property type="match status" value="1"/>
</dbReference>
<evidence type="ECO:0000256" key="2">
    <source>
        <dbReference type="ARBA" id="ARBA00019232"/>
    </source>
</evidence>
<feature type="domain" description="Peptidase S26" evidence="4">
    <location>
        <begin position="129"/>
        <end position="330"/>
    </location>
</feature>
<comment type="caution">
    <text evidence="3">Lacks conserved residue(s) required for the propagation of feature annotation.</text>
</comment>
<dbReference type="Pfam" id="PF05656">
    <property type="entry name" value="DUF805"/>
    <property type="match status" value="1"/>
</dbReference>
<protein>
    <recommendedName>
        <fullName evidence="2 3">Signal peptidase I</fullName>
        <ecNumber evidence="3">3.4.21.89</ecNumber>
    </recommendedName>
</protein>
<dbReference type="GO" id="GO:0009003">
    <property type="term" value="F:signal peptidase activity"/>
    <property type="evidence" value="ECO:0007669"/>
    <property type="project" value="UniProtKB-EC"/>
</dbReference>
<evidence type="ECO:0000313" key="5">
    <source>
        <dbReference type="EMBL" id="MFD1883190.1"/>
    </source>
</evidence>
<dbReference type="Pfam" id="PF10502">
    <property type="entry name" value="Peptidase_S26"/>
    <property type="match status" value="1"/>
</dbReference>
<dbReference type="PRINTS" id="PR00727">
    <property type="entry name" value="LEADERPTASE"/>
</dbReference>
<dbReference type="Proteomes" id="UP001597213">
    <property type="component" value="Unassembled WGS sequence"/>
</dbReference>
<evidence type="ECO:0000256" key="3">
    <source>
        <dbReference type="RuleBase" id="RU362042"/>
    </source>
</evidence>
<gene>
    <name evidence="5" type="primary">lepB</name>
    <name evidence="5" type="ORF">ACFSCT_15835</name>
</gene>
<evidence type="ECO:0000256" key="1">
    <source>
        <dbReference type="ARBA" id="ARBA00009370"/>
    </source>
</evidence>
<keyword evidence="3 5" id="KW-0378">Hydrolase</keyword>
<proteinExistence type="inferred from homology"/>
<dbReference type="InterPro" id="IPR036286">
    <property type="entry name" value="LexA/Signal_pep-like_sf"/>
</dbReference>
<feature type="transmembrane region" description="Helical" evidence="3">
    <location>
        <begin position="114"/>
        <end position="135"/>
    </location>
</feature>
<keyword evidence="6" id="KW-1185">Reference proteome</keyword>
<feature type="transmembrane region" description="Helical" evidence="3">
    <location>
        <begin position="26"/>
        <end position="43"/>
    </location>
</feature>
<dbReference type="EMBL" id="JBHUEN010000043">
    <property type="protein sequence ID" value="MFD1883190.1"/>
    <property type="molecule type" value="Genomic_DNA"/>
</dbReference>
<reference evidence="6" key="1">
    <citation type="journal article" date="2019" name="Int. J. Syst. Evol. Microbiol.">
        <title>The Global Catalogue of Microorganisms (GCM) 10K type strain sequencing project: providing services to taxonomists for standard genome sequencing and annotation.</title>
        <authorList>
            <consortium name="The Broad Institute Genomics Platform"/>
            <consortium name="The Broad Institute Genome Sequencing Center for Infectious Disease"/>
            <person name="Wu L."/>
            <person name="Ma J."/>
        </authorList>
    </citation>
    <scope>NUCLEOTIDE SEQUENCE [LARGE SCALE GENOMIC DNA]</scope>
    <source>
        <strain evidence="6">CCUG 56029</strain>
    </source>
</reference>
<keyword evidence="3" id="KW-1133">Transmembrane helix</keyword>
<feature type="transmembrane region" description="Helical" evidence="3">
    <location>
        <begin position="49"/>
        <end position="67"/>
    </location>
</feature>
<feature type="transmembrane region" description="Helical" evidence="3">
    <location>
        <begin position="74"/>
        <end position="94"/>
    </location>
</feature>
<dbReference type="PANTHER" id="PTHR43390">
    <property type="entry name" value="SIGNAL PEPTIDASE I"/>
    <property type="match status" value="1"/>
</dbReference>
<keyword evidence="3" id="KW-0645">Protease</keyword>
<dbReference type="SUPFAM" id="SSF51306">
    <property type="entry name" value="LexA/Signal peptidase"/>
    <property type="match status" value="1"/>
</dbReference>
<dbReference type="Gene3D" id="2.10.109.10">
    <property type="entry name" value="Umud Fragment, subunit A"/>
    <property type="match status" value="1"/>
</dbReference>
<dbReference type="RefSeq" id="WP_379144313.1">
    <property type="nucleotide sequence ID" value="NZ_JBHUEN010000043.1"/>
</dbReference>
<comment type="caution">
    <text evidence="5">The sequence shown here is derived from an EMBL/GenBank/DDBJ whole genome shotgun (WGS) entry which is preliminary data.</text>
</comment>